<dbReference type="GO" id="GO:0004867">
    <property type="term" value="F:serine-type endopeptidase inhibitor activity"/>
    <property type="evidence" value="ECO:0007669"/>
    <property type="project" value="InterPro"/>
</dbReference>
<dbReference type="InParanoid" id="A0A3B5K3A4"/>
<name>A0A3B5K3A4_TAKRU</name>
<dbReference type="InterPro" id="IPR042178">
    <property type="entry name" value="Serpin_sf_1"/>
</dbReference>
<dbReference type="STRING" id="31033.ENSTRUP00000052072"/>
<dbReference type="Ensembl" id="ENSTRUT00000049054.2">
    <property type="protein sequence ID" value="ENSTRUP00000052072.2"/>
    <property type="gene ID" value="ENSTRUG00000016175.3"/>
</dbReference>
<feature type="domain" description="Serpin" evidence="2">
    <location>
        <begin position="33"/>
        <end position="226"/>
    </location>
</feature>
<dbReference type="InterPro" id="IPR042185">
    <property type="entry name" value="Serpin_sf_2"/>
</dbReference>
<feature type="signal peptide" evidence="1">
    <location>
        <begin position="1"/>
        <end position="18"/>
    </location>
</feature>
<reference evidence="3" key="3">
    <citation type="submission" date="2025-09" db="UniProtKB">
        <authorList>
            <consortium name="Ensembl"/>
        </authorList>
    </citation>
    <scope>IDENTIFICATION</scope>
</reference>
<dbReference type="GeneTree" id="ENSGT00940000159462"/>
<dbReference type="SUPFAM" id="SSF56574">
    <property type="entry name" value="Serpins"/>
    <property type="match status" value="1"/>
</dbReference>
<evidence type="ECO:0000313" key="3">
    <source>
        <dbReference type="Ensembl" id="ENSTRUP00000052072.2"/>
    </source>
</evidence>
<feature type="chain" id="PRO_5025669656" description="Serpin domain-containing protein" evidence="1">
    <location>
        <begin position="19"/>
        <end position="231"/>
    </location>
</feature>
<evidence type="ECO:0000259" key="2">
    <source>
        <dbReference type="Pfam" id="PF00079"/>
    </source>
</evidence>
<proteinExistence type="predicted"/>
<dbReference type="OMA" id="VDYTEAY"/>
<dbReference type="PANTHER" id="PTHR11461:SF191">
    <property type="entry name" value="PROTEIN Z-DEPENDENT PROTEASE INHIBITOR"/>
    <property type="match status" value="1"/>
</dbReference>
<keyword evidence="1" id="KW-0732">Signal</keyword>
<dbReference type="Gene3D" id="3.30.497.10">
    <property type="entry name" value="Antithrombin, subunit I, domain 2"/>
    <property type="match status" value="1"/>
</dbReference>
<dbReference type="InterPro" id="IPR023796">
    <property type="entry name" value="Serpin_dom"/>
</dbReference>
<accession>A0A3B5K3A4</accession>
<reference evidence="3 4" key="1">
    <citation type="journal article" date="2011" name="Genome Biol. Evol.">
        <title>Integration of the genetic map and genome assembly of fugu facilitates insights into distinct features of genome evolution in teleosts and mammals.</title>
        <authorList>
            <person name="Kai W."/>
            <person name="Kikuchi K."/>
            <person name="Tohari S."/>
            <person name="Chew A.K."/>
            <person name="Tay A."/>
            <person name="Fujiwara A."/>
            <person name="Hosoya S."/>
            <person name="Suetake H."/>
            <person name="Naruse K."/>
            <person name="Brenner S."/>
            <person name="Suzuki Y."/>
            <person name="Venkatesh B."/>
        </authorList>
    </citation>
    <scope>NUCLEOTIDE SEQUENCE [LARGE SCALE GENOMIC DNA]</scope>
</reference>
<dbReference type="InterPro" id="IPR000215">
    <property type="entry name" value="Serpin_fam"/>
</dbReference>
<dbReference type="InterPro" id="IPR036186">
    <property type="entry name" value="Serpin_sf"/>
</dbReference>
<sequence>MTPLLSLLLPGFLLLGLASPAITDGSLEKLTNGNTDFAAKLYQAVASRTDDNVCLSTFALSTALSALLSATSGPTQEQLLQGLGLTGLDAQMTAIQPGNITNLKQAVALLPSHNFEVSASLRELVQTKFGGYMPSLKYTDQAEAISTINRWAQDQTGDQIQQVVTAVDAQTELLLTNPFFCLSAQFSPLFNASLTQDERFYVNKYVVVMVPMMFRADKYFLAYDRSLKVPN</sequence>
<evidence type="ECO:0000313" key="4">
    <source>
        <dbReference type="Proteomes" id="UP000005226"/>
    </source>
</evidence>
<organism evidence="3 4">
    <name type="scientific">Takifugu rubripes</name>
    <name type="common">Japanese pufferfish</name>
    <name type="synonym">Fugu rubripes</name>
    <dbReference type="NCBI Taxonomy" id="31033"/>
    <lineage>
        <taxon>Eukaryota</taxon>
        <taxon>Metazoa</taxon>
        <taxon>Chordata</taxon>
        <taxon>Craniata</taxon>
        <taxon>Vertebrata</taxon>
        <taxon>Euteleostomi</taxon>
        <taxon>Actinopterygii</taxon>
        <taxon>Neopterygii</taxon>
        <taxon>Teleostei</taxon>
        <taxon>Neoteleostei</taxon>
        <taxon>Acanthomorphata</taxon>
        <taxon>Eupercaria</taxon>
        <taxon>Tetraodontiformes</taxon>
        <taxon>Tetradontoidea</taxon>
        <taxon>Tetraodontidae</taxon>
        <taxon>Takifugu</taxon>
    </lineage>
</organism>
<dbReference type="GO" id="GO:0005615">
    <property type="term" value="C:extracellular space"/>
    <property type="evidence" value="ECO:0007669"/>
    <property type="project" value="InterPro"/>
</dbReference>
<dbReference type="Proteomes" id="UP000005226">
    <property type="component" value="Chromosome 16"/>
</dbReference>
<evidence type="ECO:0000256" key="1">
    <source>
        <dbReference type="SAM" id="SignalP"/>
    </source>
</evidence>
<dbReference type="AlphaFoldDB" id="A0A3B5K3A4"/>
<dbReference type="Pfam" id="PF00079">
    <property type="entry name" value="Serpin"/>
    <property type="match status" value="1"/>
</dbReference>
<keyword evidence="4" id="KW-1185">Reference proteome</keyword>
<reference evidence="3" key="2">
    <citation type="submission" date="2025-08" db="UniProtKB">
        <authorList>
            <consortium name="Ensembl"/>
        </authorList>
    </citation>
    <scope>IDENTIFICATION</scope>
</reference>
<protein>
    <recommendedName>
        <fullName evidence="2">Serpin domain-containing protein</fullName>
    </recommendedName>
</protein>
<dbReference type="PANTHER" id="PTHR11461">
    <property type="entry name" value="SERINE PROTEASE INHIBITOR, SERPIN"/>
    <property type="match status" value="1"/>
</dbReference>
<dbReference type="Gene3D" id="2.30.39.10">
    <property type="entry name" value="Alpha-1-antitrypsin, domain 1"/>
    <property type="match status" value="1"/>
</dbReference>